<gene>
    <name evidence="2" type="ORF">UCREL1_1109</name>
</gene>
<proteinExistence type="predicted"/>
<reference evidence="3" key="1">
    <citation type="journal article" date="2013" name="Genome Announc.">
        <title>Draft genome sequence of the grapevine dieback fungus Eutypa lata UCR-EL1.</title>
        <authorList>
            <person name="Blanco-Ulate B."/>
            <person name="Rolshausen P.E."/>
            <person name="Cantu D."/>
        </authorList>
    </citation>
    <scope>NUCLEOTIDE SEQUENCE [LARGE SCALE GENOMIC DNA]</scope>
    <source>
        <strain evidence="3">UCR-EL1</strain>
    </source>
</reference>
<dbReference type="STRING" id="1287681.M7T5D9"/>
<keyword evidence="3" id="KW-1185">Reference proteome</keyword>
<organism evidence="2 3">
    <name type="scientific">Eutypa lata (strain UCR-EL1)</name>
    <name type="common">Grapevine dieback disease fungus</name>
    <name type="synonym">Eutypa armeniacae</name>
    <dbReference type="NCBI Taxonomy" id="1287681"/>
    <lineage>
        <taxon>Eukaryota</taxon>
        <taxon>Fungi</taxon>
        <taxon>Dikarya</taxon>
        <taxon>Ascomycota</taxon>
        <taxon>Pezizomycotina</taxon>
        <taxon>Sordariomycetes</taxon>
        <taxon>Xylariomycetidae</taxon>
        <taxon>Xylariales</taxon>
        <taxon>Diatrypaceae</taxon>
        <taxon>Eutypa</taxon>
    </lineage>
</organism>
<dbReference type="InterPro" id="IPR010730">
    <property type="entry name" value="HET"/>
</dbReference>
<evidence type="ECO:0000259" key="1">
    <source>
        <dbReference type="Pfam" id="PF06985"/>
    </source>
</evidence>
<dbReference type="Proteomes" id="UP000012174">
    <property type="component" value="Unassembled WGS sequence"/>
</dbReference>
<evidence type="ECO:0000313" key="2">
    <source>
        <dbReference type="EMBL" id="EMR71842.1"/>
    </source>
</evidence>
<sequence length="478" mass="53228">MGARTGAASTMFRMRSKGRQGLQLVVIFLGNAPRVETKFQLLPSGDPEGDRFFPRLQLGADMSSSATLDLAFHWYQSCCSGHSICSRQAQPCPSWLPSRLLDIGSQGETCWRLVVVSQDRIALAPYATLSYRWGPDAGFKLLRSTLDNFRQGQQRISDLPKTFQDAIVVARRLSIRYLWIDALCIVQDASKDKAREIPKMGSIYRNATCSLAASASEDPHGGLFRARDTTTVAPGLIQAPAGAIRNETHHVVDTSYRDRQNLSGPLHRRGWVFQERFLSTRVIYFGQSQMFWECLAALKCEGFPQGMPSQFQSAKSMEPLWEMRDAFRHSKSLLPQSSCGLPWKDQAMSTPALRLWNHLVRAYSKCALTFPGDRLPAFAGIAELFREATGDQYLAGLWRANLLPLLDWWVDQPRARASAAEYRAPSWSWASLDGPVRPRFAVAQSAFLVSISAVALEKPQGIAAVDHPGYAEALRLAS</sequence>
<dbReference type="EMBL" id="KB705566">
    <property type="protein sequence ID" value="EMR71842.1"/>
    <property type="molecule type" value="Genomic_DNA"/>
</dbReference>
<accession>M7T5D9</accession>
<dbReference type="PANTHER" id="PTHR33112">
    <property type="entry name" value="DOMAIN PROTEIN, PUTATIVE-RELATED"/>
    <property type="match status" value="1"/>
</dbReference>
<dbReference type="OrthoDB" id="5362512at2759"/>
<dbReference type="PANTHER" id="PTHR33112:SF10">
    <property type="entry name" value="TOL"/>
    <property type="match status" value="1"/>
</dbReference>
<dbReference type="AlphaFoldDB" id="M7T5D9"/>
<dbReference type="KEGG" id="ela:UCREL1_1109"/>
<dbReference type="HOGENOM" id="CLU_002639_8_3_1"/>
<dbReference type="Pfam" id="PF06985">
    <property type="entry name" value="HET"/>
    <property type="match status" value="1"/>
</dbReference>
<feature type="domain" description="Heterokaryon incompatibility" evidence="1">
    <location>
        <begin position="126"/>
        <end position="275"/>
    </location>
</feature>
<name>M7T5D9_EUTLA</name>
<evidence type="ECO:0000313" key="3">
    <source>
        <dbReference type="Proteomes" id="UP000012174"/>
    </source>
</evidence>
<dbReference type="eggNOG" id="ENOG502SIXF">
    <property type="taxonomic scope" value="Eukaryota"/>
</dbReference>
<dbReference type="OMA" id="CEGFPQG"/>
<protein>
    <submittedName>
        <fullName evidence="2">Putative heterokaryon incompatibility protein</fullName>
    </submittedName>
</protein>